<gene>
    <name evidence="6" type="ORF">EDE15_5133</name>
</gene>
<keyword evidence="3" id="KW-0812">Transmembrane</keyword>
<keyword evidence="5" id="KW-0472">Membrane</keyword>
<keyword evidence="6" id="KW-0969">Cilium</keyword>
<dbReference type="GO" id="GO:0044781">
    <property type="term" value="P:bacterial-type flagellum organization"/>
    <property type="evidence" value="ECO:0007669"/>
    <property type="project" value="InterPro"/>
</dbReference>
<organism evidence="6 7">
    <name type="scientific">Edaphobacter aggregans</name>
    <dbReference type="NCBI Taxonomy" id="570835"/>
    <lineage>
        <taxon>Bacteria</taxon>
        <taxon>Pseudomonadati</taxon>
        <taxon>Acidobacteriota</taxon>
        <taxon>Terriglobia</taxon>
        <taxon>Terriglobales</taxon>
        <taxon>Acidobacteriaceae</taxon>
        <taxon>Edaphobacter</taxon>
    </lineage>
</organism>
<evidence type="ECO:0000313" key="7">
    <source>
        <dbReference type="Proteomes" id="UP000269669"/>
    </source>
</evidence>
<dbReference type="OrthoDB" id="123378at2"/>
<keyword evidence="7" id="KW-1185">Reference proteome</keyword>
<reference evidence="6 7" key="1">
    <citation type="submission" date="2018-12" db="EMBL/GenBank/DDBJ databases">
        <title>Sequencing of bacterial isolates from soil warming experiment in Harvard Forest, Massachusetts, USA.</title>
        <authorList>
            <person name="Deangelis K."/>
        </authorList>
    </citation>
    <scope>NUCLEOTIDE SEQUENCE [LARGE SCALE GENOMIC DNA]</scope>
    <source>
        <strain evidence="6 7">EB153</strain>
    </source>
</reference>
<dbReference type="InterPro" id="IPR022781">
    <property type="entry name" value="Flagellar_biosynth_FliO"/>
</dbReference>
<keyword evidence="2" id="KW-1003">Cell membrane</keyword>
<dbReference type="EMBL" id="RSDW01000001">
    <property type="protein sequence ID" value="RSL19464.1"/>
    <property type="molecule type" value="Genomic_DNA"/>
</dbReference>
<name>A0A3R9QEK2_9BACT</name>
<protein>
    <submittedName>
        <fullName evidence="6">Flagellar biosynthesis protein FliO</fullName>
    </submittedName>
</protein>
<keyword evidence="6" id="KW-0282">Flagellum</keyword>
<keyword evidence="4" id="KW-1133">Transmembrane helix</keyword>
<evidence type="ECO:0000256" key="1">
    <source>
        <dbReference type="ARBA" id="ARBA00004236"/>
    </source>
</evidence>
<dbReference type="Proteomes" id="UP000269669">
    <property type="component" value="Unassembled WGS sequence"/>
</dbReference>
<dbReference type="Pfam" id="PF04347">
    <property type="entry name" value="FliO"/>
    <property type="match status" value="1"/>
</dbReference>
<dbReference type="GO" id="GO:0016020">
    <property type="term" value="C:membrane"/>
    <property type="evidence" value="ECO:0007669"/>
    <property type="project" value="InterPro"/>
</dbReference>
<evidence type="ECO:0000256" key="2">
    <source>
        <dbReference type="ARBA" id="ARBA00022475"/>
    </source>
</evidence>
<proteinExistence type="predicted"/>
<comment type="caution">
    <text evidence="6">The sequence shown here is derived from an EMBL/GenBank/DDBJ whole genome shotgun (WGS) entry which is preliminary data.</text>
</comment>
<dbReference type="RefSeq" id="WP_125487684.1">
    <property type="nucleotide sequence ID" value="NZ_RSDW01000001.1"/>
</dbReference>
<evidence type="ECO:0000256" key="4">
    <source>
        <dbReference type="ARBA" id="ARBA00022989"/>
    </source>
</evidence>
<evidence type="ECO:0000256" key="5">
    <source>
        <dbReference type="ARBA" id="ARBA00023136"/>
    </source>
</evidence>
<comment type="subcellular location">
    <subcellularLocation>
        <location evidence="1">Cell membrane</location>
    </subcellularLocation>
</comment>
<keyword evidence="6" id="KW-0966">Cell projection</keyword>
<accession>A0A3R9QEK2</accession>
<evidence type="ECO:0000256" key="3">
    <source>
        <dbReference type="ARBA" id="ARBA00022692"/>
    </source>
</evidence>
<sequence length="97" mass="10587">MQVTQKTEQTIAENAGLELQGFAGWLLGLVRGRRGVRHGQQRLMKVVETLPLGGKRQLMLVRCGEKHFLVGGGLESVETIVRVEGGMSIESQDGICL</sequence>
<evidence type="ECO:0000313" key="6">
    <source>
        <dbReference type="EMBL" id="RSL19464.1"/>
    </source>
</evidence>
<dbReference type="AlphaFoldDB" id="A0A3R9QEK2"/>